<proteinExistence type="predicted"/>
<dbReference type="AlphaFoldDB" id="A0A239D1N2"/>
<evidence type="ECO:0000313" key="3">
    <source>
        <dbReference type="Proteomes" id="UP000198324"/>
    </source>
</evidence>
<dbReference type="Proteomes" id="UP000198324">
    <property type="component" value="Unassembled WGS sequence"/>
</dbReference>
<reference evidence="2 3" key="1">
    <citation type="submission" date="2017-06" db="EMBL/GenBank/DDBJ databases">
        <authorList>
            <person name="Kim H.J."/>
            <person name="Triplett B.A."/>
        </authorList>
    </citation>
    <scope>NUCLEOTIDE SEQUENCE [LARGE SCALE GENOMIC DNA]</scope>
    <source>
        <strain evidence="2 3">DSM 13116</strain>
    </source>
</reference>
<keyword evidence="3" id="KW-1185">Reference proteome</keyword>
<sequence>MVQSHEWTSALTSRVTPNTTNGNHRFIVFTLLDGLICYSWSVRQ</sequence>
<protein>
    <submittedName>
        <fullName evidence="2">Uncharacterized protein</fullName>
    </submittedName>
</protein>
<dbReference type="EMBL" id="FZOC01000011">
    <property type="protein sequence ID" value="SNS26436.1"/>
    <property type="molecule type" value="Genomic_DNA"/>
</dbReference>
<organism evidence="2 3">
    <name type="scientific">Humidesulfovibrio mexicanus</name>
    <dbReference type="NCBI Taxonomy" id="147047"/>
    <lineage>
        <taxon>Bacteria</taxon>
        <taxon>Pseudomonadati</taxon>
        <taxon>Thermodesulfobacteriota</taxon>
        <taxon>Desulfovibrionia</taxon>
        <taxon>Desulfovibrionales</taxon>
        <taxon>Desulfovibrionaceae</taxon>
        <taxon>Humidesulfovibrio</taxon>
    </lineage>
</organism>
<name>A0A239D1N2_9BACT</name>
<gene>
    <name evidence="2" type="ORF">SAMN04488503_0072</name>
</gene>
<evidence type="ECO:0000256" key="1">
    <source>
        <dbReference type="SAM" id="MobiDB-lite"/>
    </source>
</evidence>
<accession>A0A239D1N2</accession>
<evidence type="ECO:0000313" key="2">
    <source>
        <dbReference type="EMBL" id="SNS26436.1"/>
    </source>
</evidence>
<feature type="region of interest" description="Disordered" evidence="1">
    <location>
        <begin position="1"/>
        <end position="21"/>
    </location>
</feature>